<name>A0A223EBC9_9BACI</name>
<dbReference type="GeneID" id="56471133"/>
<evidence type="ECO:0000313" key="1">
    <source>
        <dbReference type="EMBL" id="ASS92520.1"/>
    </source>
</evidence>
<gene>
    <name evidence="1" type="ORF">BS1321_00130</name>
</gene>
<accession>A0A223EBC9</accession>
<protein>
    <submittedName>
        <fullName evidence="1">Uncharacterized protein</fullName>
    </submittedName>
</protein>
<dbReference type="Proteomes" id="UP000214618">
    <property type="component" value="Chromosome"/>
</dbReference>
<proteinExistence type="predicted"/>
<evidence type="ECO:0000313" key="2">
    <source>
        <dbReference type="Proteomes" id="UP000214618"/>
    </source>
</evidence>
<dbReference type="AlphaFoldDB" id="A0A223EBC9"/>
<organism evidence="1 2">
    <name type="scientific">Peribacillus simplex NBRC 15720 = DSM 1321</name>
    <dbReference type="NCBI Taxonomy" id="1349754"/>
    <lineage>
        <taxon>Bacteria</taxon>
        <taxon>Bacillati</taxon>
        <taxon>Bacillota</taxon>
        <taxon>Bacilli</taxon>
        <taxon>Bacillales</taxon>
        <taxon>Bacillaceae</taxon>
        <taxon>Peribacillus</taxon>
    </lineage>
</organism>
<dbReference type="EMBL" id="CP017704">
    <property type="protein sequence ID" value="ASS92520.1"/>
    <property type="molecule type" value="Genomic_DNA"/>
</dbReference>
<sequence length="144" mass="16523">MTYVNYLGCNHKLPIGEKYETEELGLIDETFFSDPAEGMENIRKHISSKYIYQVDTNGGGAILFDGYLKVTSPHNYRKTIKDMEALCAFLRKHLVSGDVCEMYTCLDGEELEERDIELDKTITLNNCDMNDVEVNDRQLLVIKI</sequence>
<dbReference type="RefSeq" id="WP_063236590.1">
    <property type="nucleotide sequence ID" value="NZ_BCVO01000095.1"/>
</dbReference>
<dbReference type="OrthoDB" id="2858906at2"/>
<reference evidence="1 2" key="1">
    <citation type="submission" date="2016-10" db="EMBL/GenBank/DDBJ databases">
        <title>The whole genome sequencing and assembly of Bacillus simplex DSM 1321 strain.</title>
        <authorList>
            <person name="Park M.-K."/>
            <person name="Lee Y.-J."/>
            <person name="Yi H."/>
            <person name="Bahn Y.-S."/>
            <person name="Kim J.F."/>
            <person name="Lee D.-W."/>
        </authorList>
    </citation>
    <scope>NUCLEOTIDE SEQUENCE [LARGE SCALE GENOMIC DNA]</scope>
    <source>
        <strain evidence="1 2">DSM 1321</strain>
    </source>
</reference>